<keyword evidence="4 7" id="KW-1133">Transmembrane helix</keyword>
<feature type="compositionally biased region" description="Low complexity" evidence="6">
    <location>
        <begin position="790"/>
        <end position="806"/>
    </location>
</feature>
<evidence type="ECO:0000259" key="8">
    <source>
        <dbReference type="SMART" id="SM00849"/>
    </source>
</evidence>
<comment type="subcellular location">
    <subcellularLocation>
        <location evidence="1">Cell membrane</location>
        <topology evidence="1">Multi-pass membrane protein</topology>
    </subcellularLocation>
</comment>
<dbReference type="SMART" id="SM00849">
    <property type="entry name" value="Lactamase_B"/>
    <property type="match status" value="1"/>
</dbReference>
<dbReference type="Pfam" id="PF03772">
    <property type="entry name" value="Competence"/>
    <property type="match status" value="1"/>
</dbReference>
<dbReference type="RefSeq" id="WP_129191696.1">
    <property type="nucleotide sequence ID" value="NZ_CP035491.1"/>
</dbReference>
<feature type="region of interest" description="Disordered" evidence="6">
    <location>
        <begin position="790"/>
        <end position="862"/>
    </location>
</feature>
<feature type="transmembrane region" description="Helical" evidence="7">
    <location>
        <begin position="291"/>
        <end position="308"/>
    </location>
</feature>
<dbReference type="InterPro" id="IPR036866">
    <property type="entry name" value="RibonucZ/Hydroxyglut_hydro"/>
</dbReference>
<feature type="domain" description="Metallo-beta-lactamase" evidence="8">
    <location>
        <begin position="554"/>
        <end position="740"/>
    </location>
</feature>
<dbReference type="OrthoDB" id="7177610at2"/>
<organism evidence="9 10">
    <name type="scientific">Agromyces protaetiae</name>
    <dbReference type="NCBI Taxonomy" id="2509455"/>
    <lineage>
        <taxon>Bacteria</taxon>
        <taxon>Bacillati</taxon>
        <taxon>Actinomycetota</taxon>
        <taxon>Actinomycetes</taxon>
        <taxon>Micrococcales</taxon>
        <taxon>Microbacteriaceae</taxon>
        <taxon>Agromyces</taxon>
    </lineage>
</organism>
<dbReference type="CDD" id="cd07731">
    <property type="entry name" value="ComA-like_MBL-fold"/>
    <property type="match status" value="1"/>
</dbReference>
<keyword evidence="9" id="KW-0378">Hydrolase</keyword>
<dbReference type="SUPFAM" id="SSF56281">
    <property type="entry name" value="Metallo-hydrolase/oxidoreductase"/>
    <property type="match status" value="1"/>
</dbReference>
<keyword evidence="10" id="KW-1185">Reference proteome</keyword>
<feature type="transmembrane region" description="Helical" evidence="7">
    <location>
        <begin position="37"/>
        <end position="58"/>
    </location>
</feature>
<keyword evidence="2" id="KW-1003">Cell membrane</keyword>
<feature type="transmembrane region" description="Helical" evidence="7">
    <location>
        <begin position="449"/>
        <end position="469"/>
    </location>
</feature>
<dbReference type="KEGG" id="agf:ET445_13235"/>
<dbReference type="EMBL" id="CP035491">
    <property type="protein sequence ID" value="QAY74149.1"/>
    <property type="molecule type" value="Genomic_DNA"/>
</dbReference>
<feature type="compositionally biased region" description="Basic residues" evidence="6">
    <location>
        <begin position="824"/>
        <end position="836"/>
    </location>
</feature>
<reference evidence="9 10" key="1">
    <citation type="submission" date="2019-01" db="EMBL/GenBank/DDBJ databases">
        <title>Genome sequencing of strain FW100M-8.</title>
        <authorList>
            <person name="Heo J."/>
            <person name="Kim S.-J."/>
            <person name="Kim J.-S."/>
            <person name="Hong S.-B."/>
            <person name="Kwon S.-W."/>
        </authorList>
    </citation>
    <scope>NUCLEOTIDE SEQUENCE [LARGE SCALE GENOMIC DNA]</scope>
    <source>
        <strain evidence="9 10">FW100M-8</strain>
    </source>
</reference>
<evidence type="ECO:0000313" key="10">
    <source>
        <dbReference type="Proteomes" id="UP000291259"/>
    </source>
</evidence>
<evidence type="ECO:0000256" key="3">
    <source>
        <dbReference type="ARBA" id="ARBA00022692"/>
    </source>
</evidence>
<evidence type="ECO:0000256" key="6">
    <source>
        <dbReference type="SAM" id="MobiDB-lite"/>
    </source>
</evidence>
<proteinExistence type="predicted"/>
<feature type="transmembrane region" description="Helical" evidence="7">
    <location>
        <begin position="360"/>
        <end position="377"/>
    </location>
</feature>
<sequence length="862" mass="86491">MSTARGRDLRLLLPAAVAWAAGWLAVGAPDAGIGAWVPAVALWAAAAVMCAVVVRAVLVARRRGPAARVAVVAAVAATLLVASAAGASVAHSTAVGLDRRGASTLASAAAEHRTVAVVVKLTSAPRKVAVSPSMPWLAGESRVRFEALVVSIDGRDGGSVPVQVTAEASEGLAFGAHAAFRASVGAGASADSAAFRLRPVDPLAVSPPPPWLAWAATLRAGFADAAERLGGDGGALVPGLAIGDTSAVGAELDASMKASSLSHLTAVSGANCAIVTALAFALAAACGLPRFARVAIALLALAAFVVLVTPEASVVRAAAMGVVVLVATASGRQGGGIAALSIAIIALLVGDPWLARDYGFALSVCATAGLLLLAGPLGAKLARFMPGSLALVLAVPIAAQLACQPVLIMLNPGVAVYGVVANLLAAPAAPVGTMVGLVGCLVLPVLPSVGFAALQIAWLPASWIALVAHGTAGLPGATAGWVPGAIGALLLAAVTGTGVWLLFARRRPFVGVLAASIMLIVAIAGPLGASVGAPALVRAAMPDDWDVAQCDIGQGDAVLVRDADAVALIDTGPDPAALARCLGLLGIDRIDLLVLTHWDADHVGGVAAVAGMVGTVLHGPLDGGRSSRPLDRLVESGAVVHEVATGAHGTLGDAAWRVLWPEPGAEPGNPASVVLEVHAGEWTGLFLGDLGEDAQRSMLARERPGRVDLVKVAHHGSADQYPDLYARLAADVGLVGVGADNGYGHPTSKALGMLAAAGTTAIRSDLDGTALLTRDEGVWRLWTERGDASGVAAGGEASLGSASAAARRLDAGGGRTETGWRQHAERRRRKARRPSRSSRGTRCVQRPSCSCRAPKTSSPTVP</sequence>
<dbReference type="Proteomes" id="UP000291259">
    <property type="component" value="Chromosome"/>
</dbReference>
<feature type="transmembrane region" description="Helical" evidence="7">
    <location>
        <begin position="510"/>
        <end position="529"/>
    </location>
</feature>
<dbReference type="PANTHER" id="PTHR30619">
    <property type="entry name" value="DNA INTERNALIZATION/COMPETENCE PROTEIN COMEC/REC2"/>
    <property type="match status" value="1"/>
</dbReference>
<feature type="transmembrane region" description="Helical" evidence="7">
    <location>
        <begin position="70"/>
        <end position="90"/>
    </location>
</feature>
<feature type="transmembrane region" description="Helical" evidence="7">
    <location>
        <begin position="481"/>
        <end position="503"/>
    </location>
</feature>
<feature type="transmembrane region" description="Helical" evidence="7">
    <location>
        <begin position="264"/>
        <end position="284"/>
    </location>
</feature>
<evidence type="ECO:0000256" key="5">
    <source>
        <dbReference type="ARBA" id="ARBA00023136"/>
    </source>
</evidence>
<gene>
    <name evidence="9" type="ORF">ET445_13235</name>
</gene>
<dbReference type="InterPro" id="IPR001279">
    <property type="entry name" value="Metallo-B-lactamas"/>
</dbReference>
<dbReference type="AlphaFoldDB" id="A0A4P6FHW8"/>
<dbReference type="Gene3D" id="3.60.15.10">
    <property type="entry name" value="Ribonuclease Z/Hydroxyacylglutathione hydrolase-like"/>
    <property type="match status" value="1"/>
</dbReference>
<dbReference type="InterPro" id="IPR052159">
    <property type="entry name" value="Competence_DNA_uptake"/>
</dbReference>
<dbReference type="NCBIfam" id="TIGR00360">
    <property type="entry name" value="ComEC_N-term"/>
    <property type="match status" value="1"/>
</dbReference>
<evidence type="ECO:0000256" key="7">
    <source>
        <dbReference type="SAM" id="Phobius"/>
    </source>
</evidence>
<keyword evidence="5 7" id="KW-0472">Membrane</keyword>
<evidence type="ECO:0000313" key="9">
    <source>
        <dbReference type="EMBL" id="QAY74149.1"/>
    </source>
</evidence>
<dbReference type="InterPro" id="IPR004477">
    <property type="entry name" value="ComEC_N"/>
</dbReference>
<feature type="transmembrane region" description="Helical" evidence="7">
    <location>
        <begin position="416"/>
        <end position="442"/>
    </location>
</feature>
<evidence type="ECO:0000256" key="1">
    <source>
        <dbReference type="ARBA" id="ARBA00004651"/>
    </source>
</evidence>
<protein>
    <submittedName>
        <fullName evidence="9">MBL fold metallo-hydrolase</fullName>
    </submittedName>
</protein>
<feature type="transmembrane region" description="Helical" evidence="7">
    <location>
        <begin position="337"/>
        <end position="354"/>
    </location>
</feature>
<dbReference type="GO" id="GO:0016787">
    <property type="term" value="F:hydrolase activity"/>
    <property type="evidence" value="ECO:0007669"/>
    <property type="project" value="UniProtKB-KW"/>
</dbReference>
<keyword evidence="3 7" id="KW-0812">Transmembrane</keyword>
<dbReference type="Pfam" id="PF00753">
    <property type="entry name" value="Lactamase_B"/>
    <property type="match status" value="1"/>
</dbReference>
<dbReference type="PANTHER" id="PTHR30619:SF1">
    <property type="entry name" value="RECOMBINATION PROTEIN 2"/>
    <property type="match status" value="1"/>
</dbReference>
<feature type="transmembrane region" description="Helical" evidence="7">
    <location>
        <begin position="389"/>
        <end position="410"/>
    </location>
</feature>
<name>A0A4P6FHW8_9MICO</name>
<evidence type="ECO:0000256" key="4">
    <source>
        <dbReference type="ARBA" id="ARBA00022989"/>
    </source>
</evidence>
<dbReference type="GO" id="GO:0005886">
    <property type="term" value="C:plasma membrane"/>
    <property type="evidence" value="ECO:0007669"/>
    <property type="project" value="UniProtKB-SubCell"/>
</dbReference>
<evidence type="ECO:0000256" key="2">
    <source>
        <dbReference type="ARBA" id="ARBA00022475"/>
    </source>
</evidence>
<dbReference type="InterPro" id="IPR035681">
    <property type="entry name" value="ComA-like_MBL"/>
</dbReference>
<accession>A0A4P6FHW8</accession>
<feature type="transmembrane region" description="Helical" evidence="7">
    <location>
        <begin position="314"/>
        <end position="330"/>
    </location>
</feature>